<evidence type="ECO:0000313" key="1">
    <source>
        <dbReference type="EMBL" id="KAI9512179.1"/>
    </source>
</evidence>
<evidence type="ECO:0000313" key="2">
    <source>
        <dbReference type="Proteomes" id="UP001207468"/>
    </source>
</evidence>
<keyword evidence="2" id="KW-1185">Reference proteome</keyword>
<organism evidence="1 2">
    <name type="scientific">Russula earlei</name>
    <dbReference type="NCBI Taxonomy" id="71964"/>
    <lineage>
        <taxon>Eukaryota</taxon>
        <taxon>Fungi</taxon>
        <taxon>Dikarya</taxon>
        <taxon>Basidiomycota</taxon>
        <taxon>Agaricomycotina</taxon>
        <taxon>Agaricomycetes</taxon>
        <taxon>Russulales</taxon>
        <taxon>Russulaceae</taxon>
        <taxon>Russula</taxon>
    </lineage>
</organism>
<accession>A0ACC0UKB9</accession>
<protein>
    <submittedName>
        <fullName evidence="1">Uncharacterized protein</fullName>
    </submittedName>
</protein>
<proteinExistence type="predicted"/>
<dbReference type="EMBL" id="JAGFNK010000011">
    <property type="protein sequence ID" value="KAI9512179.1"/>
    <property type="molecule type" value="Genomic_DNA"/>
</dbReference>
<sequence>MRSSSRPARRHPSHSHSHRNPSRPPRRFAFMRAPSAMFSTFNIIRASVYSLVFLWSIICLALAAHFQSVLSASDLTRFVPFAIFVSSATLAIILVLSAFSVRSNMNPVSARIELGCLGLMGTLWIALGAFLANSASETASVECFASANDLTPVDGGYSTETYQAQYRVLEAFSLFNAILLLGFLLLLFGLAVKHHSKGHKHVWLSPVTTFDWFHRGSNKDSKLPAPVTAHRSRSQSKPQVAPAPRRHASEKRTQTPQAPHARRPSYTYSRQPQTAYIPERRQPRTRSTDRYRPDYYRRDASPRR</sequence>
<name>A0ACC0UKB9_9AGAM</name>
<reference evidence="1" key="1">
    <citation type="submission" date="2021-03" db="EMBL/GenBank/DDBJ databases">
        <title>Evolutionary priming and transition to the ectomycorrhizal habit in an iconic lineage of mushroom-forming fungi: is preadaptation a requirement?</title>
        <authorList>
            <consortium name="DOE Joint Genome Institute"/>
            <person name="Looney B.P."/>
            <person name="Miyauchi S."/>
            <person name="Morin E."/>
            <person name="Drula E."/>
            <person name="Courty P.E."/>
            <person name="Chicoki N."/>
            <person name="Fauchery L."/>
            <person name="Kohler A."/>
            <person name="Kuo A."/>
            <person name="LaButti K."/>
            <person name="Pangilinan J."/>
            <person name="Lipzen A."/>
            <person name="Riley R."/>
            <person name="Andreopoulos W."/>
            <person name="He G."/>
            <person name="Johnson J."/>
            <person name="Barry K.W."/>
            <person name="Grigoriev I.V."/>
            <person name="Nagy L."/>
            <person name="Hibbett D."/>
            <person name="Henrissat B."/>
            <person name="Matheny P.B."/>
            <person name="Labbe J."/>
            <person name="Martin A.F."/>
        </authorList>
    </citation>
    <scope>NUCLEOTIDE SEQUENCE</scope>
    <source>
        <strain evidence="1">BPL698</strain>
    </source>
</reference>
<comment type="caution">
    <text evidence="1">The sequence shown here is derived from an EMBL/GenBank/DDBJ whole genome shotgun (WGS) entry which is preliminary data.</text>
</comment>
<dbReference type="Proteomes" id="UP001207468">
    <property type="component" value="Unassembled WGS sequence"/>
</dbReference>
<gene>
    <name evidence="1" type="ORF">F5148DRAFT_1164561</name>
</gene>